<sequence>MSYFLALALVLSGVIDDDAATAAPLLEATGPADGGRSAPLPPTIETEDGECVTEDGLPCPDEKVATKAKRKRGSRRRVKKEEPDLRFVGGAALLGGVSLNQNVAGEIGLSGSAGVLFKPGIGIVALAHVHLNPLQSGVNQRYGLGVGARFGSKSYLTVGLSPTLAVDAGGVRFGGTVLTQVFVLLYSRFGVMLQPAIHFDAAGVLFSATLGVGVNF</sequence>
<evidence type="ECO:0000313" key="2">
    <source>
        <dbReference type="EMBL" id="PZR12831.1"/>
    </source>
</evidence>
<organism evidence="2 3">
    <name type="scientific">Archangium gephyra</name>
    <dbReference type="NCBI Taxonomy" id="48"/>
    <lineage>
        <taxon>Bacteria</taxon>
        <taxon>Pseudomonadati</taxon>
        <taxon>Myxococcota</taxon>
        <taxon>Myxococcia</taxon>
        <taxon>Myxococcales</taxon>
        <taxon>Cystobacterineae</taxon>
        <taxon>Archangiaceae</taxon>
        <taxon>Archangium</taxon>
    </lineage>
</organism>
<comment type="caution">
    <text evidence="2">The sequence shown here is derived from an EMBL/GenBank/DDBJ whole genome shotgun (WGS) entry which is preliminary data.</text>
</comment>
<feature type="region of interest" description="Disordered" evidence="1">
    <location>
        <begin position="27"/>
        <end position="80"/>
    </location>
</feature>
<accession>A0A2W5VQR5</accession>
<evidence type="ECO:0008006" key="4">
    <source>
        <dbReference type="Google" id="ProtNLM"/>
    </source>
</evidence>
<reference evidence="2 3" key="1">
    <citation type="submission" date="2017-08" db="EMBL/GenBank/DDBJ databases">
        <title>Infants hospitalized years apart are colonized by the same room-sourced microbial strains.</title>
        <authorList>
            <person name="Brooks B."/>
            <person name="Olm M.R."/>
            <person name="Firek B.A."/>
            <person name="Baker R."/>
            <person name="Thomas B.C."/>
            <person name="Morowitz M.J."/>
            <person name="Banfield J.F."/>
        </authorList>
    </citation>
    <scope>NUCLEOTIDE SEQUENCE [LARGE SCALE GENOMIC DNA]</scope>
    <source>
        <strain evidence="2">S2_003_000_R2_14</strain>
    </source>
</reference>
<protein>
    <recommendedName>
        <fullName evidence="4">Outer membrane protein beta-barrel domain-containing protein</fullName>
    </recommendedName>
</protein>
<dbReference type="EMBL" id="QFQP01000011">
    <property type="protein sequence ID" value="PZR12831.1"/>
    <property type="molecule type" value="Genomic_DNA"/>
</dbReference>
<dbReference type="AlphaFoldDB" id="A0A2W5VQR5"/>
<name>A0A2W5VQR5_9BACT</name>
<evidence type="ECO:0000313" key="3">
    <source>
        <dbReference type="Proteomes" id="UP000249061"/>
    </source>
</evidence>
<dbReference type="Proteomes" id="UP000249061">
    <property type="component" value="Unassembled WGS sequence"/>
</dbReference>
<proteinExistence type="predicted"/>
<evidence type="ECO:0000256" key="1">
    <source>
        <dbReference type="SAM" id="MobiDB-lite"/>
    </source>
</evidence>
<gene>
    <name evidence="2" type="ORF">DI536_14830</name>
</gene>
<feature type="compositionally biased region" description="Basic residues" evidence="1">
    <location>
        <begin position="66"/>
        <end position="78"/>
    </location>
</feature>